<accession>A0A2N3VA04</accession>
<evidence type="ECO:0000313" key="3">
    <source>
        <dbReference type="Proteomes" id="UP000233766"/>
    </source>
</evidence>
<protein>
    <submittedName>
        <fullName evidence="2">SnoaL-like protein</fullName>
    </submittedName>
</protein>
<dbReference type="AlphaFoldDB" id="A0A2N3VA04"/>
<reference evidence="2 3" key="1">
    <citation type="submission" date="2017-12" db="EMBL/GenBank/DDBJ databases">
        <title>Sequencing the genomes of 1000 Actinobacteria strains.</title>
        <authorList>
            <person name="Klenk H.-P."/>
        </authorList>
    </citation>
    <scope>NUCLEOTIDE SEQUENCE [LARGE SCALE GENOMIC DNA]</scope>
    <source>
        <strain evidence="2 3">DSM 44489</strain>
    </source>
</reference>
<dbReference type="InterPro" id="IPR037401">
    <property type="entry name" value="SnoaL-like"/>
</dbReference>
<evidence type="ECO:0000259" key="1">
    <source>
        <dbReference type="Pfam" id="PF12680"/>
    </source>
</evidence>
<dbReference type="EMBL" id="PJMW01000002">
    <property type="protein sequence ID" value="PKV78457.1"/>
    <property type="molecule type" value="Genomic_DNA"/>
</dbReference>
<dbReference type="InterPro" id="IPR032710">
    <property type="entry name" value="NTF2-like_dom_sf"/>
</dbReference>
<name>A0A2N3VA04_9NOCA</name>
<keyword evidence="3" id="KW-1185">Reference proteome</keyword>
<dbReference type="OrthoDB" id="8087138at2"/>
<feature type="domain" description="SnoaL-like" evidence="1">
    <location>
        <begin position="15"/>
        <end position="112"/>
    </location>
</feature>
<comment type="caution">
    <text evidence="2">The sequence shown here is derived from an EMBL/GenBank/DDBJ whole genome shotgun (WGS) entry which is preliminary data.</text>
</comment>
<dbReference type="Proteomes" id="UP000233766">
    <property type="component" value="Unassembled WGS sequence"/>
</dbReference>
<dbReference type="Gene3D" id="3.10.450.50">
    <property type="match status" value="1"/>
</dbReference>
<dbReference type="Pfam" id="PF12680">
    <property type="entry name" value="SnoaL_2"/>
    <property type="match status" value="1"/>
</dbReference>
<organism evidence="2 3">
    <name type="scientific">Nocardia fluminea</name>
    <dbReference type="NCBI Taxonomy" id="134984"/>
    <lineage>
        <taxon>Bacteria</taxon>
        <taxon>Bacillati</taxon>
        <taxon>Actinomycetota</taxon>
        <taxon>Actinomycetes</taxon>
        <taxon>Mycobacteriales</taxon>
        <taxon>Nocardiaceae</taxon>
        <taxon>Nocardia</taxon>
    </lineage>
</organism>
<sequence>MSTASSSGFDADALRRGIESRDAATLLTLYSDDAEIRMVDHRDQPSHPRVMHGRSAISAMFDDVCAREMTHSLDSILIDGDHVAFVESCRYPDGTRVLAHSMANLRDGRIVDQTSIQAWDEG</sequence>
<dbReference type="SUPFAM" id="SSF54427">
    <property type="entry name" value="NTF2-like"/>
    <property type="match status" value="1"/>
</dbReference>
<proteinExistence type="predicted"/>
<gene>
    <name evidence="2" type="ORF">ATK86_2828</name>
</gene>
<dbReference type="RefSeq" id="WP_101464898.1">
    <property type="nucleotide sequence ID" value="NZ_JBNQFP010000001.1"/>
</dbReference>
<evidence type="ECO:0000313" key="2">
    <source>
        <dbReference type="EMBL" id="PKV78457.1"/>
    </source>
</evidence>